<gene>
    <name evidence="2" type="ORF">OLEA9_A052977</name>
</gene>
<evidence type="ECO:0000256" key="1">
    <source>
        <dbReference type="SAM" id="MobiDB-lite"/>
    </source>
</evidence>
<dbReference type="AlphaFoldDB" id="A0A8S0QGN6"/>
<evidence type="ECO:0000313" key="2">
    <source>
        <dbReference type="EMBL" id="CAA2964848.1"/>
    </source>
</evidence>
<accession>A0A8S0QGN6</accession>
<name>A0A8S0QGN6_OLEEU</name>
<evidence type="ECO:0000313" key="3">
    <source>
        <dbReference type="Proteomes" id="UP000594638"/>
    </source>
</evidence>
<sequence length="139" mass="14974">MSYKIQGAPKGQGSPGTILLVDVTSSHKHLVALLPRGVRSARFPSHDLSSKWSLAREEPRGRNGQVSGSIIDAHNTPNRGGEVARRAGKSGCLRTEISMIAQETCNRFDPRALHAATQGFSMDGFTIGDESVQHMIHAT</sequence>
<dbReference type="Proteomes" id="UP000594638">
    <property type="component" value="Unassembled WGS sequence"/>
</dbReference>
<reference evidence="2 3" key="1">
    <citation type="submission" date="2019-12" db="EMBL/GenBank/DDBJ databases">
        <authorList>
            <person name="Alioto T."/>
            <person name="Alioto T."/>
            <person name="Gomez Garrido J."/>
        </authorList>
    </citation>
    <scope>NUCLEOTIDE SEQUENCE [LARGE SCALE GENOMIC DNA]</scope>
</reference>
<organism evidence="2 3">
    <name type="scientific">Olea europaea subsp. europaea</name>
    <dbReference type="NCBI Taxonomy" id="158383"/>
    <lineage>
        <taxon>Eukaryota</taxon>
        <taxon>Viridiplantae</taxon>
        <taxon>Streptophyta</taxon>
        <taxon>Embryophyta</taxon>
        <taxon>Tracheophyta</taxon>
        <taxon>Spermatophyta</taxon>
        <taxon>Magnoliopsida</taxon>
        <taxon>eudicotyledons</taxon>
        <taxon>Gunneridae</taxon>
        <taxon>Pentapetalae</taxon>
        <taxon>asterids</taxon>
        <taxon>lamiids</taxon>
        <taxon>Lamiales</taxon>
        <taxon>Oleaceae</taxon>
        <taxon>Oleeae</taxon>
        <taxon>Olea</taxon>
    </lineage>
</organism>
<dbReference type="EMBL" id="CACTIH010001831">
    <property type="protein sequence ID" value="CAA2964848.1"/>
    <property type="molecule type" value="Genomic_DNA"/>
</dbReference>
<protein>
    <submittedName>
        <fullName evidence="2">Uncharacterized protein</fullName>
    </submittedName>
</protein>
<feature type="region of interest" description="Disordered" evidence="1">
    <location>
        <begin position="54"/>
        <end position="87"/>
    </location>
</feature>
<comment type="caution">
    <text evidence="2">The sequence shown here is derived from an EMBL/GenBank/DDBJ whole genome shotgun (WGS) entry which is preliminary data.</text>
</comment>
<dbReference type="Gramene" id="OE9A052977T1">
    <property type="protein sequence ID" value="OE9A052977C1"/>
    <property type="gene ID" value="OE9A052977"/>
</dbReference>
<proteinExistence type="predicted"/>
<keyword evidence="3" id="KW-1185">Reference proteome</keyword>